<dbReference type="InterPro" id="IPR041679">
    <property type="entry name" value="DNA2/NAM7-like_C"/>
</dbReference>
<dbReference type="InterPro" id="IPR004483">
    <property type="entry name" value="SMUBP-2/Hcs1-like"/>
</dbReference>
<dbReference type="GO" id="GO:0005524">
    <property type="term" value="F:ATP binding"/>
    <property type="evidence" value="ECO:0007669"/>
    <property type="project" value="UniProtKB-KW"/>
</dbReference>
<keyword evidence="5" id="KW-0963">Cytoplasm</keyword>
<organism evidence="12 13">
    <name type="scientific">Saccharomyces mikatae IFO 1815</name>
    <dbReference type="NCBI Taxonomy" id="226126"/>
    <lineage>
        <taxon>Eukaryota</taxon>
        <taxon>Fungi</taxon>
        <taxon>Dikarya</taxon>
        <taxon>Ascomycota</taxon>
        <taxon>Saccharomycotina</taxon>
        <taxon>Saccharomycetes</taxon>
        <taxon>Saccharomycetales</taxon>
        <taxon>Saccharomycetaceae</taxon>
        <taxon>Saccharomyces</taxon>
    </lineage>
</organism>
<sequence>MNKELASKFLSSINHERDQDIQTTSRLLTTLSIQQLVQNGLAINNIHLENIRSGLIGKLYMELGPNLAINGEIQRGDIKVGDIVLIRPTKTKTKNKSGAKSGKASDDSNGEQVECSGVIYRMSDTQITISLEESQDAIATTFYSYNSLYILKTTNVVTYKRMESTMRKLSEFNTPIQDKIIQYLVHERPFIPNTSNLQKIESFLNPDLNDSQKIAINFAINNDLTIIHGPPGTGKTFTLIELIQQLLIKHPEERILICGPSNISVDTILERLTPLVSNNLLLRIGHPARLLDSNKRHSLDILSKKNTIVRDISQEIDKLIQENKKMKSYKQCKENWNEIKLLRRDLKKREFKTIKDLIIQSRVVVTTLHGSSSRELCSLYRDDPNFKLFDTLIIDEVSQAMEPQCWIPLISHQNQFQKLILAGDNKQLPPTIKTEDDQNVIHNLETTLFDRLIKIFPKKEMVKFLNVQYRMNEKIMQFSSHSMYNGKLLADAAVANRLLIDLPTVDAASSSDDADTKLPLIWYDTQGDEFQETEDEATILGSKYNEGEVAIVKEHIETLRSLNVPQDSIGVISPYNAQVSHLKKLIHDELKLADIEISTVDGFQGREKDVIILSLVRSNEKFEVGFLKEERRLNVAMTRPRRQLVVVGNIEVLQRCGNKYLKCWSEWCEENADVRYPNIDDYL</sequence>
<keyword evidence="10" id="KW-0539">Nucleus</keyword>
<dbReference type="GO" id="GO:0005737">
    <property type="term" value="C:cytoplasm"/>
    <property type="evidence" value="ECO:0007669"/>
    <property type="project" value="UniProtKB-SubCell"/>
</dbReference>
<feature type="domain" description="AAA+ ATPase" evidence="11">
    <location>
        <begin position="221"/>
        <end position="460"/>
    </location>
</feature>
<dbReference type="GO" id="GO:0005634">
    <property type="term" value="C:nucleus"/>
    <property type="evidence" value="ECO:0007669"/>
    <property type="project" value="UniProtKB-SubCell"/>
</dbReference>
<keyword evidence="8" id="KW-0347">Helicase</keyword>
<keyword evidence="9" id="KW-0067">ATP-binding</keyword>
<protein>
    <recommendedName>
        <fullName evidence="4">DNA helicase</fullName>
        <ecNumber evidence="4">3.6.4.12</ecNumber>
    </recommendedName>
</protein>
<dbReference type="InterPro" id="IPR048761">
    <property type="entry name" value="SMUBP-2_HCS1_1B"/>
</dbReference>
<dbReference type="CDD" id="cd18808">
    <property type="entry name" value="SF1_C_Upf1"/>
    <property type="match status" value="1"/>
</dbReference>
<keyword evidence="13" id="KW-1185">Reference proteome</keyword>
<proteinExistence type="inferred from homology"/>
<dbReference type="Proteomes" id="UP001161438">
    <property type="component" value="Chromosome 11"/>
</dbReference>
<dbReference type="InterPro" id="IPR003593">
    <property type="entry name" value="AAA+_ATPase"/>
</dbReference>
<dbReference type="CDD" id="cd18044">
    <property type="entry name" value="DEXXQc_SMUBP2"/>
    <property type="match status" value="1"/>
</dbReference>
<evidence type="ECO:0000256" key="10">
    <source>
        <dbReference type="ARBA" id="ARBA00023242"/>
    </source>
</evidence>
<dbReference type="AlphaFoldDB" id="A0AA35NCT9"/>
<dbReference type="Pfam" id="PF21138">
    <property type="entry name" value="SMUBP-2_HCS1_1B"/>
    <property type="match status" value="1"/>
</dbReference>
<dbReference type="InterPro" id="IPR027417">
    <property type="entry name" value="P-loop_NTPase"/>
</dbReference>
<dbReference type="Gene3D" id="3.40.50.300">
    <property type="entry name" value="P-loop containing nucleotide triphosphate hydrolases"/>
    <property type="match status" value="2"/>
</dbReference>
<evidence type="ECO:0000256" key="2">
    <source>
        <dbReference type="ARBA" id="ARBA00004496"/>
    </source>
</evidence>
<reference evidence="12" key="1">
    <citation type="submission" date="2022-10" db="EMBL/GenBank/DDBJ databases">
        <authorList>
            <person name="Byrne P K."/>
        </authorList>
    </citation>
    <scope>NUCLEOTIDE SEQUENCE</scope>
    <source>
        <strain evidence="12">IFO1815</strain>
    </source>
</reference>
<keyword evidence="7" id="KW-0378">Hydrolase</keyword>
<evidence type="ECO:0000313" key="13">
    <source>
        <dbReference type="Proteomes" id="UP001161438"/>
    </source>
</evidence>
<evidence type="ECO:0000256" key="8">
    <source>
        <dbReference type="ARBA" id="ARBA00022806"/>
    </source>
</evidence>
<evidence type="ECO:0000256" key="4">
    <source>
        <dbReference type="ARBA" id="ARBA00012551"/>
    </source>
</evidence>
<dbReference type="SUPFAM" id="SSF52540">
    <property type="entry name" value="P-loop containing nucleoside triphosphate hydrolases"/>
    <property type="match status" value="1"/>
</dbReference>
<comment type="similarity">
    <text evidence="3">Belongs to the DNA2/NAM7 helicase family.</text>
</comment>
<keyword evidence="6" id="KW-0547">Nucleotide-binding</keyword>
<dbReference type="PANTHER" id="PTHR43788:SF8">
    <property type="entry name" value="DNA-BINDING PROTEIN SMUBP-2"/>
    <property type="match status" value="1"/>
</dbReference>
<evidence type="ECO:0000256" key="5">
    <source>
        <dbReference type="ARBA" id="ARBA00022490"/>
    </source>
</evidence>
<dbReference type="RefSeq" id="XP_056077862.1">
    <property type="nucleotide sequence ID" value="XM_056223889.1"/>
</dbReference>
<name>A0AA35NCT9_SACMI</name>
<dbReference type="InterPro" id="IPR041677">
    <property type="entry name" value="DNA2/NAM7_AAA_11"/>
</dbReference>
<dbReference type="SMART" id="SM00382">
    <property type="entry name" value="AAA"/>
    <property type="match status" value="1"/>
</dbReference>
<dbReference type="GO" id="GO:0003723">
    <property type="term" value="F:RNA binding"/>
    <property type="evidence" value="ECO:0007669"/>
    <property type="project" value="InterPro"/>
</dbReference>
<dbReference type="Gene3D" id="2.40.30.270">
    <property type="match status" value="1"/>
</dbReference>
<accession>A0AA35NCT9</accession>
<dbReference type="GO" id="GO:0016787">
    <property type="term" value="F:hydrolase activity"/>
    <property type="evidence" value="ECO:0007669"/>
    <property type="project" value="UniProtKB-KW"/>
</dbReference>
<dbReference type="Pfam" id="PF13086">
    <property type="entry name" value="AAA_11"/>
    <property type="match status" value="1"/>
</dbReference>
<dbReference type="Pfam" id="PF13087">
    <property type="entry name" value="AAA_12"/>
    <property type="match status" value="1"/>
</dbReference>
<evidence type="ECO:0000256" key="3">
    <source>
        <dbReference type="ARBA" id="ARBA00007913"/>
    </source>
</evidence>
<dbReference type="InterPro" id="IPR047187">
    <property type="entry name" value="SF1_C_Upf1"/>
</dbReference>
<evidence type="ECO:0000256" key="7">
    <source>
        <dbReference type="ARBA" id="ARBA00022801"/>
    </source>
</evidence>
<dbReference type="EC" id="3.6.4.12" evidence="4"/>
<comment type="subcellular location">
    <subcellularLocation>
        <location evidence="2">Cytoplasm</location>
    </subcellularLocation>
    <subcellularLocation>
        <location evidence="1">Nucleus</location>
    </subcellularLocation>
</comment>
<dbReference type="GO" id="GO:0003677">
    <property type="term" value="F:DNA binding"/>
    <property type="evidence" value="ECO:0007669"/>
    <property type="project" value="InterPro"/>
</dbReference>
<evidence type="ECO:0000256" key="1">
    <source>
        <dbReference type="ARBA" id="ARBA00004123"/>
    </source>
</evidence>
<evidence type="ECO:0000256" key="9">
    <source>
        <dbReference type="ARBA" id="ARBA00022840"/>
    </source>
</evidence>
<gene>
    <name evidence="12" type="primary">SMKI11G1920</name>
    <name evidence="12" type="ORF">SMKI_11G1920</name>
</gene>
<dbReference type="InterPro" id="IPR050534">
    <property type="entry name" value="Coronavir_polyprotein_1ab"/>
</dbReference>
<dbReference type="GO" id="GO:0043139">
    <property type="term" value="F:5'-3' DNA helicase activity"/>
    <property type="evidence" value="ECO:0007669"/>
    <property type="project" value="TreeGrafter"/>
</dbReference>
<dbReference type="NCBIfam" id="TIGR00376">
    <property type="entry name" value="IGHMBP2 family helicase"/>
    <property type="match status" value="1"/>
</dbReference>
<evidence type="ECO:0000256" key="6">
    <source>
        <dbReference type="ARBA" id="ARBA00022741"/>
    </source>
</evidence>
<dbReference type="FunFam" id="3.40.50.300:FF:001868">
    <property type="entry name" value="DNA helicase A"/>
    <property type="match status" value="1"/>
</dbReference>
<evidence type="ECO:0000313" key="12">
    <source>
        <dbReference type="EMBL" id="CAI4034742.1"/>
    </source>
</evidence>
<dbReference type="EMBL" id="OX365767">
    <property type="protein sequence ID" value="CAI4034742.1"/>
    <property type="molecule type" value="Genomic_DNA"/>
</dbReference>
<evidence type="ECO:0000259" key="11">
    <source>
        <dbReference type="SMART" id="SM00382"/>
    </source>
</evidence>
<dbReference type="GeneID" id="80919575"/>
<dbReference type="PANTHER" id="PTHR43788">
    <property type="entry name" value="DNA2/NAM7 HELICASE FAMILY MEMBER"/>
    <property type="match status" value="1"/>
</dbReference>